<keyword evidence="4" id="KW-1185">Reference proteome</keyword>
<dbReference type="Proteomes" id="UP000198531">
    <property type="component" value="Unassembled WGS sequence"/>
</dbReference>
<organism evidence="3 4">
    <name type="scientific">Halogeometricum rufum</name>
    <dbReference type="NCBI Taxonomy" id="553469"/>
    <lineage>
        <taxon>Archaea</taxon>
        <taxon>Methanobacteriati</taxon>
        <taxon>Methanobacteriota</taxon>
        <taxon>Stenosarchaea group</taxon>
        <taxon>Halobacteria</taxon>
        <taxon>Halobacteriales</taxon>
        <taxon>Haloferacaceae</taxon>
        <taxon>Halogeometricum</taxon>
    </lineage>
</organism>
<gene>
    <name evidence="3" type="ORF">SAMN04487947_2739</name>
</gene>
<keyword evidence="2" id="KW-1133">Transmembrane helix</keyword>
<proteinExistence type="predicted"/>
<name>A0A1I6I1C0_9EURY</name>
<sequence>MTRRLHSPGRTARSPTFGDPTRRGHAAPVTAAADAFGTLLGFALFAVVASALAPFVPPVATLLALWFVGLPAAFAVSVGGVDAVTRLRRRLRRFACAHWRAGCEHDSADAAV</sequence>
<evidence type="ECO:0000256" key="1">
    <source>
        <dbReference type="SAM" id="MobiDB-lite"/>
    </source>
</evidence>
<feature type="transmembrane region" description="Helical" evidence="2">
    <location>
        <begin position="59"/>
        <end position="84"/>
    </location>
</feature>
<accession>A0A1I6I1C0</accession>
<keyword evidence="2" id="KW-0472">Membrane</keyword>
<evidence type="ECO:0000313" key="4">
    <source>
        <dbReference type="Proteomes" id="UP000198531"/>
    </source>
</evidence>
<evidence type="ECO:0000313" key="3">
    <source>
        <dbReference type="EMBL" id="SFR60464.1"/>
    </source>
</evidence>
<dbReference type="RefSeq" id="WP_089808505.1">
    <property type="nucleotide sequence ID" value="NZ_FOYT01000002.1"/>
</dbReference>
<reference evidence="4" key="1">
    <citation type="submission" date="2016-10" db="EMBL/GenBank/DDBJ databases">
        <authorList>
            <person name="Varghese N."/>
            <person name="Submissions S."/>
        </authorList>
    </citation>
    <scope>NUCLEOTIDE SEQUENCE [LARGE SCALE GENOMIC DNA]</scope>
    <source>
        <strain evidence="4">CGMCC 1.7736</strain>
    </source>
</reference>
<dbReference type="AlphaFoldDB" id="A0A1I6I1C0"/>
<feature type="transmembrane region" description="Helical" evidence="2">
    <location>
        <begin position="31"/>
        <end position="53"/>
    </location>
</feature>
<dbReference type="EMBL" id="FOYT01000002">
    <property type="protein sequence ID" value="SFR60464.1"/>
    <property type="molecule type" value="Genomic_DNA"/>
</dbReference>
<evidence type="ECO:0000256" key="2">
    <source>
        <dbReference type="SAM" id="Phobius"/>
    </source>
</evidence>
<feature type="region of interest" description="Disordered" evidence="1">
    <location>
        <begin position="1"/>
        <end position="25"/>
    </location>
</feature>
<protein>
    <submittedName>
        <fullName evidence="3">Uncharacterized protein</fullName>
    </submittedName>
</protein>
<dbReference type="STRING" id="553469.SAMN04487947_2739"/>
<keyword evidence="2" id="KW-0812">Transmembrane</keyword>